<protein>
    <recommendedName>
        <fullName evidence="1">site-specific DNA-methyltransferase (adenine-specific)</fullName>
        <ecNumber evidence="1">2.1.1.72</ecNumber>
    </recommendedName>
</protein>
<dbReference type="InterPro" id="IPR002052">
    <property type="entry name" value="DNA_methylase_N6_adenine_CS"/>
</dbReference>
<comment type="caution">
    <text evidence="7">The sequence shown here is derived from an EMBL/GenBank/DDBJ whole genome shotgun (WGS) entry which is preliminary data.</text>
</comment>
<proteinExistence type="predicted"/>
<dbReference type="PANTHER" id="PTHR33841:SF1">
    <property type="entry name" value="DNA METHYLTRANSFERASE A"/>
    <property type="match status" value="1"/>
</dbReference>
<dbReference type="PRINTS" id="PR00507">
    <property type="entry name" value="N12N6MTFRASE"/>
</dbReference>
<gene>
    <name evidence="7" type="ORF">EYB53_024345</name>
</gene>
<organism evidence="7 8">
    <name type="scientific">Candidatus Chloroploca mongolica</name>
    <dbReference type="NCBI Taxonomy" id="2528176"/>
    <lineage>
        <taxon>Bacteria</taxon>
        <taxon>Bacillati</taxon>
        <taxon>Chloroflexota</taxon>
        <taxon>Chloroflexia</taxon>
        <taxon>Chloroflexales</taxon>
        <taxon>Chloroflexineae</taxon>
        <taxon>Oscillochloridaceae</taxon>
        <taxon>Candidatus Chloroploca</taxon>
    </lineage>
</organism>
<evidence type="ECO:0000313" key="7">
    <source>
        <dbReference type="EMBL" id="MBP1468863.1"/>
    </source>
</evidence>
<evidence type="ECO:0000256" key="2">
    <source>
        <dbReference type="ARBA" id="ARBA00022603"/>
    </source>
</evidence>
<dbReference type="GO" id="GO:0008168">
    <property type="term" value="F:methyltransferase activity"/>
    <property type="evidence" value="ECO:0007669"/>
    <property type="project" value="UniProtKB-KW"/>
</dbReference>
<dbReference type="Gene3D" id="3.40.50.150">
    <property type="entry name" value="Vaccinia Virus protein VP39"/>
    <property type="match status" value="2"/>
</dbReference>
<dbReference type="Proteomes" id="UP001193081">
    <property type="component" value="Unassembled WGS sequence"/>
</dbReference>
<accession>A0ABS4DHG7</accession>
<keyword evidence="3" id="KW-0808">Transferase</keyword>
<keyword evidence="8" id="KW-1185">Reference proteome</keyword>
<evidence type="ECO:0000256" key="1">
    <source>
        <dbReference type="ARBA" id="ARBA00011900"/>
    </source>
</evidence>
<dbReference type="EC" id="2.1.1.72" evidence="1"/>
<evidence type="ECO:0000256" key="4">
    <source>
        <dbReference type="ARBA" id="ARBA00022691"/>
    </source>
</evidence>
<evidence type="ECO:0000313" key="8">
    <source>
        <dbReference type="Proteomes" id="UP001193081"/>
    </source>
</evidence>
<keyword evidence="2 7" id="KW-0489">Methyltransferase</keyword>
<dbReference type="GO" id="GO:0032259">
    <property type="term" value="P:methylation"/>
    <property type="evidence" value="ECO:0007669"/>
    <property type="project" value="UniProtKB-KW"/>
</dbReference>
<dbReference type="InterPro" id="IPR029063">
    <property type="entry name" value="SAM-dependent_MTases_sf"/>
</dbReference>
<dbReference type="PANTHER" id="PTHR33841">
    <property type="entry name" value="DNA METHYLTRANSFERASE YEEA-RELATED"/>
    <property type="match status" value="1"/>
</dbReference>
<evidence type="ECO:0000256" key="5">
    <source>
        <dbReference type="ARBA" id="ARBA00047942"/>
    </source>
</evidence>
<name>A0ABS4DHG7_9CHLR</name>
<dbReference type="InterPro" id="IPR011639">
    <property type="entry name" value="MethylTrfase_TaqI-like_dom"/>
</dbReference>
<dbReference type="RefSeq" id="WP_167857602.1">
    <property type="nucleotide sequence ID" value="NZ_SIJK02000105.1"/>
</dbReference>
<dbReference type="Pfam" id="PF07669">
    <property type="entry name" value="Eco57I"/>
    <property type="match status" value="1"/>
</dbReference>
<dbReference type="EMBL" id="SIJK02000105">
    <property type="protein sequence ID" value="MBP1468863.1"/>
    <property type="molecule type" value="Genomic_DNA"/>
</dbReference>
<evidence type="ECO:0000256" key="3">
    <source>
        <dbReference type="ARBA" id="ARBA00022679"/>
    </source>
</evidence>
<dbReference type="SUPFAM" id="SSF53335">
    <property type="entry name" value="S-adenosyl-L-methionine-dependent methyltransferases"/>
    <property type="match status" value="1"/>
</dbReference>
<comment type="catalytic activity">
    <reaction evidence="5">
        <text>a 2'-deoxyadenosine in DNA + S-adenosyl-L-methionine = an N(6)-methyl-2'-deoxyadenosine in DNA + S-adenosyl-L-homocysteine + H(+)</text>
        <dbReference type="Rhea" id="RHEA:15197"/>
        <dbReference type="Rhea" id="RHEA-COMP:12418"/>
        <dbReference type="Rhea" id="RHEA-COMP:12419"/>
        <dbReference type="ChEBI" id="CHEBI:15378"/>
        <dbReference type="ChEBI" id="CHEBI:57856"/>
        <dbReference type="ChEBI" id="CHEBI:59789"/>
        <dbReference type="ChEBI" id="CHEBI:90615"/>
        <dbReference type="ChEBI" id="CHEBI:90616"/>
        <dbReference type="EC" id="2.1.1.72"/>
    </reaction>
</comment>
<dbReference type="PROSITE" id="PS00092">
    <property type="entry name" value="N6_MTASE"/>
    <property type="match status" value="1"/>
</dbReference>
<keyword evidence="4" id="KW-0949">S-adenosyl-L-methionine</keyword>
<sequence length="1266" mass="144197">MAASQLPLVLVQRHQNRQLFADRYLDVTLPQRDAWLALRDEAAPVFAQVRAILAAFSPAPNEAQTEHELVRPVLLALGHAFEVQAALKTPKGTRKPDYVFYRDHASLVANKGRVLTDADLAAAFAVGDAKYWERKLDVSSSGESDELTRVPADQIAFYMRHTRVPWGMLTNGRHWRLYHQDTVEKQDRYYEVDLPALVEANELDAFLYFYAFFRPAAFAPSTAEALTLTAMLRESSDYARGVSDSLKLQVFDALRHLAQGLLDYPRNALTPTPATLHAVYSNSLIVLYRLLFILYAEARELLPLRESLTYREEYSLYAVVREAARRLDSGMSLLTDTGRTWARLRDLFDIINLGSPPLQVSTFNGGLFDPQRHPLLEQYTLGDAQLQSALDKLARIDKTYIDYRDLAERHLGTIYEGLLEYHLQPIERTADGFSIDLFNDKGERHRTGSYYTPDFVVQYIVEETLRPVLEATLEREKTGEAQVAAILRLNCLDPAMGSGHFPVAATEYIARFLLELGVQPPPDEAGDEPDLVYWKRRVAQSCIYGVDLNPLAVDLARLSLWLATAAKGRPLSFLDHHLRCGNALVGTRVTDLELTPTRTRKRSKQEAAAAEAGQISMLDDPAFAGAMSSAVGSIWLIEGSAGRTVADVKEQEQLYDLVRRDLTDRYTIQANLRTAAAFDQAPDQKLWKSLSDYATRREAGAFAMPAYEPLLTELRTLAATWRFFHWDLEFPDVFFNRHGQPLGPQAGFDAIIGNPPYVRQEQLGPLKPYLQATYPETYHGVADLYVYFYHQGLRLLREGGRMSYIVTNKWLRSGYGEGLRAYFAAQARLERIIDFGHAPIFADADVFPVIIVVERPAEGTVSEDHEVQVSNFPREALGLINLDSFVTRYSHNVPQRRLGRNAWSLEASSTDDLMEKIRQAGPTLTEYAGVKPYRGVLTGFNEAFLIDTPTRDRLIHEDPQCAAIIKPYLRGQDIKRWTPAWAGLWMIVLKSSENHRWPWSHTSEETAERTFHQTYPALYTFMKPMEQRLRARQDKGHYWWELRSCAYYDVFEQPKIMYQEIQFHPSYNRDVTGFFSNNKVFFLNKDDLYLLAVLNSPLMWWHNWRYLPHMKDEALNPAGFLIEKLPIAPATDAIREAVEPAAAQLIAITQREQAARRDTLDWLRSEFDLENPGQKLTDFASLSETEFIEEVKKRRPKATSKLSPSGLRALRNGYHEQAPPVQQNRANARQLEHRLATLVNTAYGLTPEEIALMWETAPPRMPAREQ</sequence>
<dbReference type="InterPro" id="IPR050953">
    <property type="entry name" value="N4_N6_ade-DNA_methylase"/>
</dbReference>
<feature type="domain" description="Type II methyltransferase M.TaqI-like" evidence="6">
    <location>
        <begin position="542"/>
        <end position="841"/>
    </location>
</feature>
<reference evidence="7 8" key="1">
    <citation type="submission" date="2021-03" db="EMBL/GenBank/DDBJ databases">
        <authorList>
            <person name="Grouzdev D.S."/>
        </authorList>
    </citation>
    <scope>NUCLEOTIDE SEQUENCE [LARGE SCALE GENOMIC DNA]</scope>
    <source>
        <strain evidence="7 8">M50-1</strain>
    </source>
</reference>
<evidence type="ECO:0000259" key="6">
    <source>
        <dbReference type="Pfam" id="PF07669"/>
    </source>
</evidence>